<evidence type="ECO:0000256" key="3">
    <source>
        <dbReference type="ARBA" id="ARBA00023163"/>
    </source>
</evidence>
<dbReference type="InterPro" id="IPR001387">
    <property type="entry name" value="Cro/C1-type_HTH"/>
</dbReference>
<keyword evidence="2" id="KW-0238">DNA-binding</keyword>
<name>A0A2T4FIR9_9PSED</name>
<evidence type="ECO:0000313" key="6">
    <source>
        <dbReference type="EMBL" id="PTC23321.1"/>
    </source>
</evidence>
<proteinExistence type="predicted"/>
<dbReference type="SUPFAM" id="SSF51306">
    <property type="entry name" value="LexA/Signal peptidase"/>
    <property type="match status" value="1"/>
</dbReference>
<dbReference type="Proteomes" id="UP000240571">
    <property type="component" value="Unassembled WGS sequence"/>
</dbReference>
<evidence type="ECO:0000259" key="4">
    <source>
        <dbReference type="Pfam" id="PF00717"/>
    </source>
</evidence>
<dbReference type="AlphaFoldDB" id="A0A2T4FIR9"/>
<evidence type="ECO:0000256" key="2">
    <source>
        <dbReference type="ARBA" id="ARBA00023125"/>
    </source>
</evidence>
<dbReference type="CDD" id="cd06529">
    <property type="entry name" value="S24_LexA-like"/>
    <property type="match status" value="1"/>
</dbReference>
<dbReference type="Pfam" id="PF00717">
    <property type="entry name" value="Peptidase_S24"/>
    <property type="match status" value="1"/>
</dbReference>
<dbReference type="InterPro" id="IPR039418">
    <property type="entry name" value="LexA-like"/>
</dbReference>
<dbReference type="GO" id="GO:0003677">
    <property type="term" value="F:DNA binding"/>
    <property type="evidence" value="ECO:0007669"/>
    <property type="project" value="UniProtKB-KW"/>
</dbReference>
<dbReference type="Proteomes" id="UP000095081">
    <property type="component" value="Unassembled WGS sequence"/>
</dbReference>
<protein>
    <submittedName>
        <fullName evidence="6">Helix-turn-helix transcriptional regulator</fullName>
    </submittedName>
</protein>
<feature type="domain" description="Peptidase S24/S26A/S26B/S26C" evidence="4">
    <location>
        <begin position="88"/>
        <end position="212"/>
    </location>
</feature>
<dbReference type="EMBL" id="PYWW01000059">
    <property type="protein sequence ID" value="PTC23321.1"/>
    <property type="molecule type" value="Genomic_DNA"/>
</dbReference>
<dbReference type="PANTHER" id="PTHR40661:SF3">
    <property type="entry name" value="FELS-1 PROPHAGE TRANSCRIPTIONAL REGULATOR"/>
    <property type="match status" value="1"/>
</dbReference>
<keyword evidence="7" id="KW-1185">Reference proteome</keyword>
<dbReference type="OrthoDB" id="9791537at2"/>
<evidence type="ECO:0000313" key="8">
    <source>
        <dbReference type="Proteomes" id="UP000240571"/>
    </source>
</evidence>
<dbReference type="InterPro" id="IPR010982">
    <property type="entry name" value="Lambda_DNA-bd_dom_sf"/>
</dbReference>
<dbReference type="PANTHER" id="PTHR40661">
    <property type="match status" value="1"/>
</dbReference>
<keyword evidence="3" id="KW-0804">Transcription</keyword>
<organism evidence="6 8">
    <name type="scientific">Pseudomonas aylmerensis</name>
    <dbReference type="NCBI Taxonomy" id="1869229"/>
    <lineage>
        <taxon>Bacteria</taxon>
        <taxon>Pseudomonadati</taxon>
        <taxon>Pseudomonadota</taxon>
        <taxon>Gammaproteobacteria</taxon>
        <taxon>Pseudomonadales</taxon>
        <taxon>Pseudomonadaceae</taxon>
        <taxon>Pseudomonas</taxon>
    </lineage>
</organism>
<gene>
    <name evidence="5" type="ORF">BBG20_01800</name>
    <name evidence="6" type="ORF">C9382_31345</name>
</gene>
<dbReference type="RefSeq" id="WP_065899702.1">
    <property type="nucleotide sequence ID" value="NZ_MAUE01000002.1"/>
</dbReference>
<evidence type="ECO:0000313" key="7">
    <source>
        <dbReference type="Proteomes" id="UP000095081"/>
    </source>
</evidence>
<reference evidence="5 7" key="1">
    <citation type="submission" date="2016-06" db="EMBL/GenBank/DDBJ databases">
        <title>Draft genome sequence of Pseudomonas sp. S1E40, a novel strain antagonistic activity to fungal plant pathogen.</title>
        <authorList>
            <person name="Tambong J.T."/>
            <person name="Tchagang C."/>
            <person name="Xu R."/>
        </authorList>
    </citation>
    <scope>NUCLEOTIDE SEQUENCE [LARGE SCALE GENOMIC DNA]</scope>
    <source>
        <strain evidence="5 7">S1E40</strain>
    </source>
</reference>
<evidence type="ECO:0000313" key="5">
    <source>
        <dbReference type="EMBL" id="OCW30268.1"/>
    </source>
</evidence>
<keyword evidence="1" id="KW-0805">Transcription regulation</keyword>
<dbReference type="Gene3D" id="2.10.109.10">
    <property type="entry name" value="Umud Fragment, subunit A"/>
    <property type="match status" value="1"/>
</dbReference>
<dbReference type="EMBL" id="MAUE01000002">
    <property type="protein sequence ID" value="OCW30268.1"/>
    <property type="molecule type" value="Genomic_DNA"/>
</dbReference>
<comment type="caution">
    <text evidence="6">The sequence shown here is derived from an EMBL/GenBank/DDBJ whole genome shotgun (WGS) entry which is preliminary data.</text>
</comment>
<dbReference type="Gene3D" id="1.10.260.40">
    <property type="entry name" value="lambda repressor-like DNA-binding domains"/>
    <property type="match status" value="1"/>
</dbReference>
<sequence length="218" mass="23781">MNTPAERIAYAISKCGKKASVLAIESNLSAARISQLAQGDGSLKAENLFLFARATGFSAQWLAEGIGDKYDAGALEEGHVLIPQFTAKAGAGPGHTNHHIEDLGGLMFRRDWLSRMGLKEKNLKVIYSTGMSMFPTIADDDVLLIDEGQREPLNGRIYAIQRPDGDISIKRLVHTLTNGWIIRSDNEDKRAYPDESATDTSIGHLLIIGRAVWHAGPL</sequence>
<reference evidence="6 8" key="2">
    <citation type="submission" date="2018-03" db="EMBL/GenBank/DDBJ databases">
        <title>Diversity of bacteria associated with corn roots inoculated with woodland soils in Canada, and Description of Pseudomonas aylmerense sp. nov.</title>
        <authorList>
            <person name="Tambong J.T."/>
            <person name="Xu R."/>
            <person name="Tchagang C."/>
        </authorList>
    </citation>
    <scope>NUCLEOTIDE SEQUENCE [LARGE SCALE GENOMIC DNA]</scope>
    <source>
        <strain evidence="6 8">S1E44</strain>
    </source>
</reference>
<dbReference type="InterPro" id="IPR036286">
    <property type="entry name" value="LexA/Signal_pep-like_sf"/>
</dbReference>
<evidence type="ECO:0000256" key="1">
    <source>
        <dbReference type="ARBA" id="ARBA00023015"/>
    </source>
</evidence>
<dbReference type="InterPro" id="IPR015927">
    <property type="entry name" value="Peptidase_S24_S26A/B/C"/>
</dbReference>
<dbReference type="CDD" id="cd00093">
    <property type="entry name" value="HTH_XRE"/>
    <property type="match status" value="1"/>
</dbReference>
<accession>A0A2T4FIR9</accession>